<dbReference type="EMBL" id="PDCK01000039">
    <property type="protein sequence ID" value="PRQ58561.1"/>
    <property type="molecule type" value="Genomic_DNA"/>
</dbReference>
<dbReference type="GO" id="GO:0001763">
    <property type="term" value="P:morphogenesis of a branching structure"/>
    <property type="evidence" value="ECO:0007669"/>
    <property type="project" value="InterPro"/>
</dbReference>
<reference evidence="5 6" key="1">
    <citation type="journal article" date="2018" name="Nat. Genet.">
        <title>The Rosa genome provides new insights in the design of modern roses.</title>
        <authorList>
            <person name="Bendahmane M."/>
        </authorList>
    </citation>
    <scope>NUCLEOTIDE SEQUENCE [LARGE SCALE GENOMIC DNA]</scope>
    <source>
        <strain evidence="6">cv. Old Blush</strain>
    </source>
</reference>
<keyword evidence="6" id="KW-1185">Reference proteome</keyword>
<dbReference type="STRING" id="74649.A0A2P6SIP3"/>
<name>A0A2P6SIP3_ROSCH</name>
<evidence type="ECO:0000256" key="2">
    <source>
        <dbReference type="ARBA" id="ARBA00025796"/>
    </source>
</evidence>
<dbReference type="PANTHER" id="PTHR38366">
    <property type="entry name" value="NAD-DEPENDENT PROTEIN DEACETYLASE HST1-LIKE PROTEIN"/>
    <property type="match status" value="1"/>
</dbReference>
<organism evidence="5 6">
    <name type="scientific">Rosa chinensis</name>
    <name type="common">China rose</name>
    <dbReference type="NCBI Taxonomy" id="74649"/>
    <lineage>
        <taxon>Eukaryota</taxon>
        <taxon>Viridiplantae</taxon>
        <taxon>Streptophyta</taxon>
        <taxon>Embryophyta</taxon>
        <taxon>Tracheophyta</taxon>
        <taxon>Spermatophyta</taxon>
        <taxon>Magnoliopsida</taxon>
        <taxon>eudicotyledons</taxon>
        <taxon>Gunneridae</taxon>
        <taxon>Pentapetalae</taxon>
        <taxon>rosids</taxon>
        <taxon>fabids</taxon>
        <taxon>Rosales</taxon>
        <taxon>Rosaceae</taxon>
        <taxon>Rosoideae</taxon>
        <taxon>Rosoideae incertae sedis</taxon>
        <taxon>Rosa</taxon>
    </lineage>
</organism>
<protein>
    <recommendedName>
        <fullName evidence="3">Protein TILLER ANGLE CONTROL 1</fullName>
    </recommendedName>
</protein>
<evidence type="ECO:0000313" key="5">
    <source>
        <dbReference type="EMBL" id="PRQ58561.1"/>
    </source>
</evidence>
<evidence type="ECO:0000256" key="4">
    <source>
        <dbReference type="SAM" id="MobiDB-lite"/>
    </source>
</evidence>
<feature type="compositionally biased region" description="Acidic residues" evidence="4">
    <location>
        <begin position="100"/>
        <end position="110"/>
    </location>
</feature>
<comment type="caution">
    <text evidence="5">The sequence shown here is derived from an EMBL/GenBank/DDBJ whole genome shotgun (WGS) entry which is preliminary data.</text>
</comment>
<dbReference type="AlphaFoldDB" id="A0A2P6SIP3"/>
<accession>A0A2P6SIP3</accession>
<dbReference type="Gramene" id="PRQ58561">
    <property type="protein sequence ID" value="PRQ58561"/>
    <property type="gene ID" value="RchiOBHm_Chr1g0360641"/>
</dbReference>
<keyword evidence="1" id="KW-0341">Growth regulation</keyword>
<feature type="region of interest" description="Disordered" evidence="4">
    <location>
        <begin position="82"/>
        <end position="110"/>
    </location>
</feature>
<dbReference type="OrthoDB" id="1922866at2759"/>
<proteinExistence type="inferred from homology"/>
<comment type="similarity">
    <text evidence="2">Belongs to the TAC family.</text>
</comment>
<gene>
    <name evidence="5" type="ORF">RchiOBHm_Chr1g0360641</name>
</gene>
<feature type="compositionally biased region" description="Basic and acidic residues" evidence="4">
    <location>
        <begin position="163"/>
        <end position="172"/>
    </location>
</feature>
<dbReference type="OMA" id="TFEHNFE"/>
<dbReference type="InterPro" id="IPR044989">
    <property type="entry name" value="TAC1"/>
</dbReference>
<sequence length="292" mass="32755">MKIFNWVHKRFHHKVLKDEVAGNGEKIEPESNTDKDTQAFLRQVSLVDGLDQGWRDGILTIGTFGFDPLKPFNNQNDYRVLESEEDGKEAQEVSHGGGDCDSDEDTDNGEYEELNPLMFTTFGHSFEETESNSEAIVAKPDVILDIDGVPLAPFEGSNEISTEPDHDSESDQRKRKGERITLADLFMADGHDVQSQLDSRKVQPELKKKMNPRTRNGGLAFAKKLIPRVKEDSTPIKNVQRLMRRMLKRKIHPADLDVKKPTSAVELTCTNVETDASESVSLLPIRGATSVH</sequence>
<evidence type="ECO:0000313" key="6">
    <source>
        <dbReference type="Proteomes" id="UP000238479"/>
    </source>
</evidence>
<dbReference type="PANTHER" id="PTHR38366:SF1">
    <property type="entry name" value="PROTEIN TILLER ANGLE CONTROL 1"/>
    <property type="match status" value="1"/>
</dbReference>
<feature type="region of interest" description="Disordered" evidence="4">
    <location>
        <begin position="154"/>
        <end position="175"/>
    </location>
</feature>
<evidence type="ECO:0000256" key="3">
    <source>
        <dbReference type="ARBA" id="ARBA00026138"/>
    </source>
</evidence>
<evidence type="ECO:0000256" key="1">
    <source>
        <dbReference type="ARBA" id="ARBA00022604"/>
    </source>
</evidence>
<dbReference type="Proteomes" id="UP000238479">
    <property type="component" value="Chromosome 1"/>
</dbReference>